<dbReference type="InterPro" id="IPR011009">
    <property type="entry name" value="Kinase-like_dom_sf"/>
</dbReference>
<dbReference type="InterPro" id="IPR004147">
    <property type="entry name" value="ABC1_dom"/>
</dbReference>
<dbReference type="AlphaFoldDB" id="A0AAD7LZH0"/>
<dbReference type="GO" id="GO:0005524">
    <property type="term" value="F:ATP binding"/>
    <property type="evidence" value="ECO:0007669"/>
    <property type="project" value="InterPro"/>
</dbReference>
<dbReference type="InterPro" id="IPR000719">
    <property type="entry name" value="Prot_kinase_dom"/>
</dbReference>
<dbReference type="PROSITE" id="PS50011">
    <property type="entry name" value="PROTEIN_KINASE_DOM"/>
    <property type="match status" value="1"/>
</dbReference>
<dbReference type="InterPro" id="IPR050154">
    <property type="entry name" value="UbiB_kinase"/>
</dbReference>
<dbReference type="GO" id="GO:0004672">
    <property type="term" value="F:protein kinase activity"/>
    <property type="evidence" value="ECO:0007669"/>
    <property type="project" value="InterPro"/>
</dbReference>
<dbReference type="Pfam" id="PF03109">
    <property type="entry name" value="ABC1"/>
    <property type="match status" value="1"/>
</dbReference>
<evidence type="ECO:0000313" key="4">
    <source>
        <dbReference type="Proteomes" id="UP001163823"/>
    </source>
</evidence>
<dbReference type="Proteomes" id="UP001163823">
    <property type="component" value="Chromosome 6"/>
</dbReference>
<sequence length="741" mass="84022">MRHVLTSLKRHRRTIVLYRDLLHDCSIDIIFGKCIPLGYLRHTEILSRPDYWLPSCLVHRNLFSTGFTSVHGEGATAEYAKLRKESLEHEFGHVIDIHSSKRVSVIYRFGPFLALYRAAIISFHVLKLSIWQLFVHDIRKRATKFRETLIRLGPFYVKLGQALSTRPDILPTVYCQELVKLQDQIPPFPTHVAIRSIETQLGVPVSQIFSDISPEPIAAASLGQVYKAHLHSGELVAVKVQRPGMSLLLTLDALLFHMIGGQLKRFAKARKDLLVSVNEMVRHMFDEIDYILEGQNAERFAVLYGCIPRDSEENCQKAATGNTANSIRTKSIKVPKIYWDFTRKAVLTMEWVDGIKLTDETGLKKACLNRRELIDQGVYCSLRQLLEVGFFHADPHPGNLVATEDGSLAYFDFGMMGDIPRHYRVGLIQVLVHFVNRDSQSLANDFLSLGFISEEVNIQSVVDALQASFGDGTNQSQDFQGIMNQLYDVMYELNFSLPPDYALVIRALGSLEGTAKVLDPDFKVIESAYPFVIGRLLTDPNPDMRKILRELLIRSDGSIRWNRLERLIAAISKQASESTEDPNLDENSSNPLGWKSFNMRSVVAATEDLLLFILSEKGLRVRVCLLRDMLRAADAFIEDDVIGCILNENFEARGVYGFEEPAMLRRIEKGISSLREAVKLAPEIWTAMLLRMAVKPEVHKFTLDVISALVLHFSQKLPETSWLYLSRLLHKLMKSDGSQHL</sequence>
<keyword evidence="3" id="KW-0808">Transferase</keyword>
<dbReference type="SUPFAM" id="SSF56112">
    <property type="entry name" value="Protein kinase-like (PK-like)"/>
    <property type="match status" value="1"/>
</dbReference>
<evidence type="ECO:0000313" key="3">
    <source>
        <dbReference type="EMBL" id="KAJ7966316.1"/>
    </source>
</evidence>
<dbReference type="CDD" id="cd05121">
    <property type="entry name" value="ABC1_ADCK3-like"/>
    <property type="match status" value="1"/>
</dbReference>
<evidence type="ECO:0000256" key="1">
    <source>
        <dbReference type="ARBA" id="ARBA00009670"/>
    </source>
</evidence>
<evidence type="ECO:0000259" key="2">
    <source>
        <dbReference type="PROSITE" id="PS50011"/>
    </source>
</evidence>
<dbReference type="PANTHER" id="PTHR10566:SF124">
    <property type="entry name" value="PROTEIN KINASE SUPERFAMILY PROTEIN"/>
    <property type="match status" value="1"/>
</dbReference>
<feature type="domain" description="Protein kinase" evidence="2">
    <location>
        <begin position="211"/>
        <end position="559"/>
    </location>
</feature>
<keyword evidence="4" id="KW-1185">Reference proteome</keyword>
<dbReference type="KEGG" id="qsa:O6P43_015803"/>
<reference evidence="3" key="1">
    <citation type="journal article" date="2023" name="Science">
        <title>Elucidation of the pathway for biosynthesis of saponin adjuvants from the soapbark tree.</title>
        <authorList>
            <person name="Reed J."/>
            <person name="Orme A."/>
            <person name="El-Demerdash A."/>
            <person name="Owen C."/>
            <person name="Martin L.B.B."/>
            <person name="Misra R.C."/>
            <person name="Kikuchi S."/>
            <person name="Rejzek M."/>
            <person name="Martin A.C."/>
            <person name="Harkess A."/>
            <person name="Leebens-Mack J."/>
            <person name="Louveau T."/>
            <person name="Stephenson M.J."/>
            <person name="Osbourn A."/>
        </authorList>
    </citation>
    <scope>NUCLEOTIDE SEQUENCE</scope>
    <source>
        <strain evidence="3">S10</strain>
    </source>
</reference>
<dbReference type="PANTHER" id="PTHR10566">
    <property type="entry name" value="CHAPERONE-ACTIVITY OF BC1 COMPLEX CABC1 -RELATED"/>
    <property type="match status" value="1"/>
</dbReference>
<protein>
    <submittedName>
        <fullName evidence="3">Protein kinase</fullName>
    </submittedName>
</protein>
<keyword evidence="3" id="KW-0418">Kinase</keyword>
<name>A0AAD7LZH0_QUISA</name>
<accession>A0AAD7LZH0</accession>
<organism evidence="3 4">
    <name type="scientific">Quillaja saponaria</name>
    <name type="common">Soap bark tree</name>
    <dbReference type="NCBI Taxonomy" id="32244"/>
    <lineage>
        <taxon>Eukaryota</taxon>
        <taxon>Viridiplantae</taxon>
        <taxon>Streptophyta</taxon>
        <taxon>Embryophyta</taxon>
        <taxon>Tracheophyta</taxon>
        <taxon>Spermatophyta</taxon>
        <taxon>Magnoliopsida</taxon>
        <taxon>eudicotyledons</taxon>
        <taxon>Gunneridae</taxon>
        <taxon>Pentapetalae</taxon>
        <taxon>rosids</taxon>
        <taxon>fabids</taxon>
        <taxon>Fabales</taxon>
        <taxon>Quillajaceae</taxon>
        <taxon>Quillaja</taxon>
    </lineage>
</organism>
<comment type="caution">
    <text evidence="3">The sequence shown here is derived from an EMBL/GenBank/DDBJ whole genome shotgun (WGS) entry which is preliminary data.</text>
</comment>
<comment type="similarity">
    <text evidence="1">Belongs to the protein kinase superfamily. ADCK protein kinase family.</text>
</comment>
<proteinExistence type="inferred from homology"/>
<gene>
    <name evidence="3" type="ORF">O6P43_015803</name>
</gene>
<dbReference type="EMBL" id="JARAOO010000006">
    <property type="protein sequence ID" value="KAJ7966316.1"/>
    <property type="molecule type" value="Genomic_DNA"/>
</dbReference>